<dbReference type="PANTHER" id="PTHR11808:SF15">
    <property type="entry name" value="CYSTATHIONINE GAMMA-LYASE"/>
    <property type="match status" value="1"/>
</dbReference>
<dbReference type="RefSeq" id="WP_106296947.1">
    <property type="nucleotide sequence ID" value="NZ_PVTI01000006.1"/>
</dbReference>
<dbReference type="GO" id="GO:0003962">
    <property type="term" value="F:cystathionine gamma-synthase activity"/>
    <property type="evidence" value="ECO:0007669"/>
    <property type="project" value="TreeGrafter"/>
</dbReference>
<proteinExistence type="inferred from homology"/>
<dbReference type="Pfam" id="PF01053">
    <property type="entry name" value="Cys_Met_Meta_PP"/>
    <property type="match status" value="1"/>
</dbReference>
<sequence length="363" mass="37902">MDAGERTPLSPNTRVVALGRADPTPGEQVGAPLVLTSTYHADGPVNYARGGNPTWSAFEEALGSLEGGDALVLASGMAAVAAALSLVPHGGRVVVPTAAYNGTLVTLADREAAGEVTTTAVDVTDTDAVVAALDGAAMLWVESPTNPLLDVADVAALAAAARERGVLVAVDNTFATPLLQRPLELGADVVVHSVTKYLSGHSDLLLGAVVTGPSEAGRALHERLRRQRQLHGAVAGPMETWLALRGLRTLAIRLERSSANAAELARRLEEHPAVSRVRYPGFGAMVSIEVGAGPHDADAAERVAAATRVWVHSTSLGGVESQIERRRRQPGEPDVVPESLLRLSVGIEDGEDLWRDLDAALRA</sequence>
<evidence type="ECO:0000256" key="2">
    <source>
        <dbReference type="ARBA" id="ARBA00009077"/>
    </source>
</evidence>
<dbReference type="GO" id="GO:0047982">
    <property type="term" value="F:homocysteine desulfhydrase activity"/>
    <property type="evidence" value="ECO:0007669"/>
    <property type="project" value="UniProtKB-EC"/>
</dbReference>
<protein>
    <recommendedName>
        <fullName evidence="4">homocysteine desulfhydrase</fullName>
        <ecNumber evidence="4">4.4.1.2</ecNumber>
    </recommendedName>
    <alternativeName>
        <fullName evidence="5">Homocysteine desulfhydrase</fullName>
    </alternativeName>
</protein>
<gene>
    <name evidence="10" type="ORF">BCF74_10694</name>
</gene>
<dbReference type="OrthoDB" id="9780685at2"/>
<reference evidence="10 11" key="1">
    <citation type="submission" date="2018-03" db="EMBL/GenBank/DDBJ databases">
        <title>Genomic Encyclopedia of Archaeal and Bacterial Type Strains, Phase II (KMG-II): from individual species to whole genera.</title>
        <authorList>
            <person name="Goeker M."/>
        </authorList>
    </citation>
    <scope>NUCLEOTIDE SEQUENCE [LARGE SCALE GENOMIC DNA]</scope>
    <source>
        <strain evidence="10 11">ATCC BAA-1496</strain>
    </source>
</reference>
<evidence type="ECO:0000256" key="9">
    <source>
        <dbReference type="RuleBase" id="RU362118"/>
    </source>
</evidence>
<evidence type="ECO:0000256" key="1">
    <source>
        <dbReference type="ARBA" id="ARBA00001933"/>
    </source>
</evidence>
<name>A0A2T0UTX2_9MICO</name>
<dbReference type="Gene3D" id="3.40.640.10">
    <property type="entry name" value="Type I PLP-dependent aspartate aminotransferase-like (Major domain)"/>
    <property type="match status" value="1"/>
</dbReference>
<comment type="cofactor">
    <cofactor evidence="1 9">
        <name>pyridoxal 5'-phosphate</name>
        <dbReference type="ChEBI" id="CHEBI:597326"/>
    </cofactor>
</comment>
<dbReference type="GO" id="GO:0030170">
    <property type="term" value="F:pyridoxal phosphate binding"/>
    <property type="evidence" value="ECO:0007669"/>
    <property type="project" value="InterPro"/>
</dbReference>
<evidence type="ECO:0000256" key="4">
    <source>
        <dbReference type="ARBA" id="ARBA00047175"/>
    </source>
</evidence>
<organism evidence="10 11">
    <name type="scientific">Knoellia remsis</name>
    <dbReference type="NCBI Taxonomy" id="407159"/>
    <lineage>
        <taxon>Bacteria</taxon>
        <taxon>Bacillati</taxon>
        <taxon>Actinomycetota</taxon>
        <taxon>Actinomycetes</taxon>
        <taxon>Micrococcales</taxon>
        <taxon>Intrasporangiaceae</taxon>
        <taxon>Knoellia</taxon>
    </lineage>
</organism>
<dbReference type="InterPro" id="IPR015424">
    <property type="entry name" value="PyrdxlP-dep_Trfase"/>
</dbReference>
<dbReference type="InterPro" id="IPR000277">
    <property type="entry name" value="Cys/Met-Metab_PyrdxlP-dep_enz"/>
</dbReference>
<keyword evidence="3 8" id="KW-0663">Pyridoxal phosphate</keyword>
<comment type="catalytic activity">
    <reaction evidence="6">
        <text>L-homocysteine + H2O = 2-oxobutanoate + hydrogen sulfide + NH4(+) + H(+)</text>
        <dbReference type="Rhea" id="RHEA:14501"/>
        <dbReference type="ChEBI" id="CHEBI:15377"/>
        <dbReference type="ChEBI" id="CHEBI:15378"/>
        <dbReference type="ChEBI" id="CHEBI:16763"/>
        <dbReference type="ChEBI" id="CHEBI:28938"/>
        <dbReference type="ChEBI" id="CHEBI:29919"/>
        <dbReference type="ChEBI" id="CHEBI:58199"/>
        <dbReference type="EC" id="4.4.1.2"/>
    </reaction>
    <physiologicalReaction direction="left-to-right" evidence="6">
        <dbReference type="Rhea" id="RHEA:14502"/>
    </physiologicalReaction>
</comment>
<dbReference type="GO" id="GO:0019343">
    <property type="term" value="P:cysteine biosynthetic process via cystathionine"/>
    <property type="evidence" value="ECO:0007669"/>
    <property type="project" value="TreeGrafter"/>
</dbReference>
<evidence type="ECO:0000256" key="6">
    <source>
        <dbReference type="ARBA" id="ARBA00048780"/>
    </source>
</evidence>
<dbReference type="EMBL" id="PVTI01000006">
    <property type="protein sequence ID" value="PRY61344.1"/>
    <property type="molecule type" value="Genomic_DNA"/>
</dbReference>
<evidence type="ECO:0000313" key="11">
    <source>
        <dbReference type="Proteomes" id="UP000237822"/>
    </source>
</evidence>
<dbReference type="AlphaFoldDB" id="A0A2T0UTX2"/>
<accession>A0A2T0UTX2</accession>
<dbReference type="Gene3D" id="3.90.1150.10">
    <property type="entry name" value="Aspartate Aminotransferase, domain 1"/>
    <property type="match status" value="2"/>
</dbReference>
<evidence type="ECO:0000256" key="5">
    <source>
        <dbReference type="ARBA" id="ARBA00047199"/>
    </source>
</evidence>
<dbReference type="InterPro" id="IPR015421">
    <property type="entry name" value="PyrdxlP-dep_Trfase_major"/>
</dbReference>
<dbReference type="InterPro" id="IPR015422">
    <property type="entry name" value="PyrdxlP-dep_Trfase_small"/>
</dbReference>
<dbReference type="SUPFAM" id="SSF53383">
    <property type="entry name" value="PLP-dependent transferases"/>
    <property type="match status" value="1"/>
</dbReference>
<evidence type="ECO:0000313" key="10">
    <source>
        <dbReference type="EMBL" id="PRY61344.1"/>
    </source>
</evidence>
<dbReference type="PIRSF" id="PIRSF001434">
    <property type="entry name" value="CGS"/>
    <property type="match status" value="1"/>
</dbReference>
<dbReference type="GO" id="GO:0018826">
    <property type="term" value="F:methionine gamma-lyase activity"/>
    <property type="evidence" value="ECO:0007669"/>
    <property type="project" value="UniProtKB-EC"/>
</dbReference>
<dbReference type="GO" id="GO:0019346">
    <property type="term" value="P:transsulfuration"/>
    <property type="evidence" value="ECO:0007669"/>
    <property type="project" value="InterPro"/>
</dbReference>
<evidence type="ECO:0000256" key="8">
    <source>
        <dbReference type="PIRSR" id="PIRSR001434-2"/>
    </source>
</evidence>
<dbReference type="FunFam" id="3.40.640.10:FF:000046">
    <property type="entry name" value="Cystathionine gamma-lyase"/>
    <property type="match status" value="1"/>
</dbReference>
<dbReference type="PANTHER" id="PTHR11808">
    <property type="entry name" value="TRANS-SULFURATION ENZYME FAMILY MEMBER"/>
    <property type="match status" value="1"/>
</dbReference>
<dbReference type="GO" id="GO:0005737">
    <property type="term" value="C:cytoplasm"/>
    <property type="evidence" value="ECO:0007669"/>
    <property type="project" value="TreeGrafter"/>
</dbReference>
<dbReference type="Proteomes" id="UP000237822">
    <property type="component" value="Unassembled WGS sequence"/>
</dbReference>
<dbReference type="EC" id="4.4.1.2" evidence="4"/>
<comment type="catalytic activity">
    <reaction evidence="7">
        <text>L-methionine + H2O = methanethiol + 2-oxobutanoate + NH4(+)</text>
        <dbReference type="Rhea" id="RHEA:23800"/>
        <dbReference type="ChEBI" id="CHEBI:15377"/>
        <dbReference type="ChEBI" id="CHEBI:16007"/>
        <dbReference type="ChEBI" id="CHEBI:16763"/>
        <dbReference type="ChEBI" id="CHEBI:28938"/>
        <dbReference type="ChEBI" id="CHEBI:57844"/>
        <dbReference type="EC" id="4.4.1.11"/>
    </reaction>
    <physiologicalReaction direction="left-to-right" evidence="7">
        <dbReference type="Rhea" id="RHEA:23801"/>
    </physiologicalReaction>
</comment>
<comment type="similarity">
    <text evidence="2 9">Belongs to the trans-sulfuration enzymes family.</text>
</comment>
<evidence type="ECO:0000256" key="3">
    <source>
        <dbReference type="ARBA" id="ARBA00022898"/>
    </source>
</evidence>
<feature type="modified residue" description="N6-(pyridoxal phosphate)lysine" evidence="8">
    <location>
        <position position="196"/>
    </location>
</feature>
<comment type="caution">
    <text evidence="10">The sequence shown here is derived from an EMBL/GenBank/DDBJ whole genome shotgun (WGS) entry which is preliminary data.</text>
</comment>
<keyword evidence="11" id="KW-1185">Reference proteome</keyword>
<evidence type="ECO:0000256" key="7">
    <source>
        <dbReference type="ARBA" id="ARBA00052699"/>
    </source>
</evidence>
<dbReference type="GO" id="GO:0004123">
    <property type="term" value="F:cystathionine gamma-lyase activity"/>
    <property type="evidence" value="ECO:0007669"/>
    <property type="project" value="TreeGrafter"/>
</dbReference>